<gene>
    <name evidence="2" type="ORF">AKJ38_03275</name>
</gene>
<dbReference type="EMBL" id="LHXS01000064">
    <property type="protein sequence ID" value="KXA96439.1"/>
    <property type="molecule type" value="Genomic_DNA"/>
</dbReference>
<dbReference type="PANTHER" id="PTHR11668">
    <property type="entry name" value="SERINE/THREONINE PROTEIN PHOSPHATASE"/>
    <property type="match status" value="1"/>
</dbReference>
<dbReference type="Gene3D" id="3.60.21.10">
    <property type="match status" value="1"/>
</dbReference>
<protein>
    <recommendedName>
        <fullName evidence="1">Serine/threonine specific protein phosphatases domain-containing protein</fullName>
    </recommendedName>
</protein>
<dbReference type="InterPro" id="IPR050341">
    <property type="entry name" value="PP1_catalytic_subunit"/>
</dbReference>
<dbReference type="CDD" id="cd00144">
    <property type="entry name" value="MPP_PPP_family"/>
    <property type="match status" value="1"/>
</dbReference>
<keyword evidence="3" id="KW-1185">Reference proteome</keyword>
<dbReference type="PRINTS" id="PR00114">
    <property type="entry name" value="STPHPHTASE"/>
</dbReference>
<dbReference type="GO" id="GO:0016787">
    <property type="term" value="F:hydrolase activity"/>
    <property type="evidence" value="ECO:0007669"/>
    <property type="project" value="InterPro"/>
</dbReference>
<feature type="domain" description="Serine/threonine specific protein phosphatases" evidence="1">
    <location>
        <begin position="1"/>
        <end position="256"/>
    </location>
</feature>
<dbReference type="InterPro" id="IPR004843">
    <property type="entry name" value="Calcineurin-like_PHP"/>
</dbReference>
<evidence type="ECO:0000259" key="1">
    <source>
        <dbReference type="SMART" id="SM00156"/>
    </source>
</evidence>
<proteinExistence type="predicted"/>
<dbReference type="Proteomes" id="UP000070414">
    <property type="component" value="Unassembled WGS sequence"/>
</dbReference>
<evidence type="ECO:0000313" key="3">
    <source>
        <dbReference type="Proteomes" id="UP000070414"/>
    </source>
</evidence>
<name>A0A133UQL7_9EURY</name>
<accession>A0A133UQL7</accession>
<dbReference type="Pfam" id="PF00149">
    <property type="entry name" value="Metallophos"/>
    <property type="match status" value="1"/>
</dbReference>
<dbReference type="SMART" id="SM00156">
    <property type="entry name" value="PP2Ac"/>
    <property type="match status" value="1"/>
</dbReference>
<organism evidence="2 3">
    <name type="scientific">candidate division MSBL1 archaeon SCGC-AAA259I14</name>
    <dbReference type="NCBI Taxonomy" id="1698268"/>
    <lineage>
        <taxon>Archaea</taxon>
        <taxon>Methanobacteriati</taxon>
        <taxon>Methanobacteriota</taxon>
        <taxon>candidate division MSBL1</taxon>
    </lineage>
</organism>
<comment type="caution">
    <text evidence="2">The sequence shown here is derived from an EMBL/GenBank/DDBJ whole genome shotgun (WGS) entry which is preliminary data.</text>
</comment>
<sequence length="270" mass="30771">MCKKIQDLVKDSKIIDLGERPKSVFVGDTHGDVEATRIIWDRFKEEVSDGETYLVFLGDYVDRGGHSQKNIDFLLSKKEKNPEGLVLLLGNHDAYHLRNLRPADFWQSLDENDYDFYKDLMHLPWLAKSEGLVAAHGALPFVSDLQELEHPTNDVFEKEDDFDIPIWISVTWGDLNRRVSGAQMDPLTGRPQFGKEVILQYLQKHDWNLLIRSHQPGMQGWSFSGNALTIFTSQAYVDMGRARERSIAIVDLENGVGGRDDVEVLGLDKL</sequence>
<dbReference type="InterPro" id="IPR029052">
    <property type="entry name" value="Metallo-depent_PP-like"/>
</dbReference>
<reference evidence="2 3" key="1">
    <citation type="journal article" date="2016" name="Sci. Rep.">
        <title>Metabolic traits of an uncultured archaeal lineage -MSBL1- from brine pools of the Red Sea.</title>
        <authorList>
            <person name="Mwirichia R."/>
            <person name="Alam I."/>
            <person name="Rashid M."/>
            <person name="Vinu M."/>
            <person name="Ba-Alawi W."/>
            <person name="Anthony Kamau A."/>
            <person name="Kamanda Ngugi D."/>
            <person name="Goker M."/>
            <person name="Klenk H.P."/>
            <person name="Bajic V."/>
            <person name="Stingl U."/>
        </authorList>
    </citation>
    <scope>NUCLEOTIDE SEQUENCE [LARGE SCALE GENOMIC DNA]</scope>
    <source>
        <strain evidence="2">SCGC-AAA259I14</strain>
    </source>
</reference>
<dbReference type="AlphaFoldDB" id="A0A133UQL7"/>
<dbReference type="InterPro" id="IPR006186">
    <property type="entry name" value="Ser/Thr-sp_prot-phosphatase"/>
</dbReference>
<dbReference type="PANTHER" id="PTHR11668:SF496">
    <property type="entry name" value="SERINE_THREONINE-PROTEIN PHOSPHATASE"/>
    <property type="match status" value="1"/>
</dbReference>
<evidence type="ECO:0000313" key="2">
    <source>
        <dbReference type="EMBL" id="KXA96439.1"/>
    </source>
</evidence>
<dbReference type="SUPFAM" id="SSF56300">
    <property type="entry name" value="Metallo-dependent phosphatases"/>
    <property type="match status" value="1"/>
</dbReference>